<dbReference type="RefSeq" id="WP_022239433.1">
    <property type="nucleotide sequence ID" value="NZ_CACRSY010000012.1"/>
</dbReference>
<proteinExistence type="predicted"/>
<evidence type="ECO:0000256" key="1">
    <source>
        <dbReference type="PROSITE-ProRule" id="PRU00339"/>
    </source>
</evidence>
<dbReference type="SMART" id="SM00028">
    <property type="entry name" value="TPR"/>
    <property type="match status" value="6"/>
</dbReference>
<name>A0A6N2TVT1_BLAHA</name>
<dbReference type="PROSITE" id="PS50005">
    <property type="entry name" value="TPR"/>
    <property type="match status" value="4"/>
</dbReference>
<dbReference type="Pfam" id="PF13181">
    <property type="entry name" value="TPR_8"/>
    <property type="match status" value="1"/>
</dbReference>
<feature type="repeat" description="TPR" evidence="1">
    <location>
        <begin position="262"/>
        <end position="295"/>
    </location>
</feature>
<dbReference type="InterPro" id="IPR044650">
    <property type="entry name" value="SRFR1-like"/>
</dbReference>
<dbReference type="PANTHER" id="PTHR44749:SF1">
    <property type="entry name" value="TETRATRICOPEPTIDE-LIKE HELICAL DOMAIN-CONTAINING PROTEIN"/>
    <property type="match status" value="1"/>
</dbReference>
<dbReference type="PROSITE" id="PS51257">
    <property type="entry name" value="PROKAR_LIPOPROTEIN"/>
    <property type="match status" value="1"/>
</dbReference>
<dbReference type="GO" id="GO:0045892">
    <property type="term" value="P:negative regulation of DNA-templated transcription"/>
    <property type="evidence" value="ECO:0007669"/>
    <property type="project" value="InterPro"/>
</dbReference>
<dbReference type="SUPFAM" id="SSF81901">
    <property type="entry name" value="HCP-like"/>
    <property type="match status" value="1"/>
</dbReference>
<sequence>MKKRVVLTVLLSMCLLGGCKGKELTDYEKGMENLEKQNYKEALENFREAVSDGEDAAKAWRGIGISWSGQGAFDKAEEAFLTALDFTEKAEKNLRTDLSLYLADAQYHQKEYQACIKTCDEILDEKKEKNGYFLRGSAYLHLDEYKKAEKDFSKVISGSKEYEDYLDIYRIYQECDLNADGAEYLELALEMKAKSPEDFYNRGRVYYYLSEFEKAEKELKTAWEKEYAPAAVYLGKVYVEANEPEKAKDMYQKCLKQDELKAEAYNGLAYCSMEQEDYEKALEYIQKGLEVKDREVNQALLFNEIVVYERSRDFASAKEKMQQYLAQYPADAAAVKENYFLQTR</sequence>
<dbReference type="Pfam" id="PF13432">
    <property type="entry name" value="TPR_16"/>
    <property type="match status" value="2"/>
</dbReference>
<dbReference type="PANTHER" id="PTHR44749">
    <property type="entry name" value="SUPPRESSOR OF RPS4-RLD 1"/>
    <property type="match status" value="1"/>
</dbReference>
<feature type="repeat" description="TPR" evidence="1">
    <location>
        <begin position="129"/>
        <end position="162"/>
    </location>
</feature>
<reference evidence="2" key="1">
    <citation type="submission" date="2019-11" db="EMBL/GenBank/DDBJ databases">
        <authorList>
            <person name="Feng L."/>
        </authorList>
    </citation>
    <scope>NUCLEOTIDE SEQUENCE</scope>
    <source>
        <strain evidence="2">BhanseniiLFYP23</strain>
    </source>
</reference>
<dbReference type="AlphaFoldDB" id="A0A6N2TVT1"/>
<dbReference type="InterPro" id="IPR019734">
    <property type="entry name" value="TPR_rpt"/>
</dbReference>
<protein>
    <submittedName>
        <fullName evidence="2">Lipoprotein NlpI</fullName>
    </submittedName>
</protein>
<organism evidence="2">
    <name type="scientific">Blautia hansenii</name>
    <name type="common">Ruminococcus hansenii</name>
    <dbReference type="NCBI Taxonomy" id="1322"/>
    <lineage>
        <taxon>Bacteria</taxon>
        <taxon>Bacillati</taxon>
        <taxon>Bacillota</taxon>
        <taxon>Clostridia</taxon>
        <taxon>Lachnospirales</taxon>
        <taxon>Lachnospiraceae</taxon>
        <taxon>Blautia</taxon>
    </lineage>
</organism>
<dbReference type="Gene3D" id="1.25.40.10">
    <property type="entry name" value="Tetratricopeptide repeat domain"/>
    <property type="match status" value="3"/>
</dbReference>
<dbReference type="EMBL" id="CACRSY010000012">
    <property type="protein sequence ID" value="VYT09678.1"/>
    <property type="molecule type" value="Genomic_DNA"/>
</dbReference>
<evidence type="ECO:0000313" key="2">
    <source>
        <dbReference type="EMBL" id="VYT09678.1"/>
    </source>
</evidence>
<gene>
    <name evidence="2" type="ORF">BHLFYP23_00135</name>
</gene>
<accession>A0A6N2TVT1</accession>
<keyword evidence="1" id="KW-0802">TPR repeat</keyword>
<dbReference type="InterPro" id="IPR011990">
    <property type="entry name" value="TPR-like_helical_dom_sf"/>
</dbReference>
<feature type="repeat" description="TPR" evidence="1">
    <location>
        <begin position="57"/>
        <end position="90"/>
    </location>
</feature>
<keyword evidence="2" id="KW-0449">Lipoprotein</keyword>
<dbReference type="SUPFAM" id="SSF48452">
    <property type="entry name" value="TPR-like"/>
    <property type="match status" value="1"/>
</dbReference>
<feature type="repeat" description="TPR" evidence="1">
    <location>
        <begin position="228"/>
        <end position="261"/>
    </location>
</feature>